<comment type="catalytic activity">
    <reaction evidence="13">
        <text>firefly D-luciferin + ATP + O2 = firefly oxyluciferin + hnu + AMP + CO2 + diphosphate</text>
        <dbReference type="Rhea" id="RHEA:10732"/>
        <dbReference type="ChEBI" id="CHEBI:15379"/>
        <dbReference type="ChEBI" id="CHEBI:16526"/>
        <dbReference type="ChEBI" id="CHEBI:16792"/>
        <dbReference type="ChEBI" id="CHEBI:30212"/>
        <dbReference type="ChEBI" id="CHEBI:30616"/>
        <dbReference type="ChEBI" id="CHEBI:33019"/>
        <dbReference type="ChEBI" id="CHEBI:58038"/>
        <dbReference type="ChEBI" id="CHEBI:456215"/>
        <dbReference type="EC" id="1.13.12.7"/>
    </reaction>
</comment>
<evidence type="ECO:0000256" key="9">
    <source>
        <dbReference type="ARBA" id="ARBA00023033"/>
    </source>
</evidence>
<keyword evidence="6" id="KW-0067">ATP-binding</keyword>
<dbReference type="GO" id="GO:0005777">
    <property type="term" value="C:peroxisome"/>
    <property type="evidence" value="ECO:0007669"/>
    <property type="project" value="UniProtKB-SubCell"/>
</dbReference>
<keyword evidence="7" id="KW-0460">Magnesium</keyword>
<evidence type="ECO:0000256" key="6">
    <source>
        <dbReference type="ARBA" id="ARBA00022840"/>
    </source>
</evidence>
<evidence type="ECO:0000256" key="10">
    <source>
        <dbReference type="ARBA" id="ARBA00023140"/>
    </source>
</evidence>
<dbReference type="SUPFAM" id="SSF56801">
    <property type="entry name" value="Acetyl-CoA synthetase-like"/>
    <property type="match status" value="1"/>
</dbReference>
<dbReference type="EMBL" id="WJQU01000002">
    <property type="protein sequence ID" value="KAJ6640916.1"/>
    <property type="molecule type" value="Genomic_DNA"/>
</dbReference>
<evidence type="ECO:0000256" key="4">
    <source>
        <dbReference type="ARBA" id="ARBA00012532"/>
    </source>
</evidence>
<feature type="domain" description="AMP-dependent synthetase/ligase" evidence="14">
    <location>
        <begin position="33"/>
        <end position="390"/>
    </location>
</feature>
<comment type="cofactor">
    <cofactor evidence="1">
        <name>Mg(2+)</name>
        <dbReference type="ChEBI" id="CHEBI:18420"/>
    </cofactor>
</comment>
<evidence type="ECO:0000313" key="16">
    <source>
        <dbReference type="EMBL" id="KAJ6640916.1"/>
    </source>
</evidence>
<keyword evidence="12" id="KW-0599">Photoprotein</keyword>
<keyword evidence="10" id="KW-0576">Peroxisome</keyword>
<protein>
    <recommendedName>
        <fullName evidence="5">Luciferin 4-monooxygenase</fullName>
        <ecNumber evidence="4">1.13.12.7</ecNumber>
    </recommendedName>
</protein>
<dbReference type="GO" id="GO:0016405">
    <property type="term" value="F:CoA-ligase activity"/>
    <property type="evidence" value="ECO:0007669"/>
    <property type="project" value="TreeGrafter"/>
</dbReference>
<dbReference type="GO" id="GO:0005524">
    <property type="term" value="F:ATP binding"/>
    <property type="evidence" value="ECO:0007669"/>
    <property type="project" value="UniProtKB-KW"/>
</dbReference>
<dbReference type="InterPro" id="IPR042099">
    <property type="entry name" value="ANL_N_sf"/>
</dbReference>
<evidence type="ECO:0000259" key="15">
    <source>
        <dbReference type="Pfam" id="PF13193"/>
    </source>
</evidence>
<evidence type="ECO:0000256" key="2">
    <source>
        <dbReference type="ARBA" id="ARBA00004275"/>
    </source>
</evidence>
<evidence type="ECO:0000256" key="1">
    <source>
        <dbReference type="ARBA" id="ARBA00001946"/>
    </source>
</evidence>
<evidence type="ECO:0000256" key="11">
    <source>
        <dbReference type="ARBA" id="ARBA00023223"/>
    </source>
</evidence>
<dbReference type="Proteomes" id="UP001151699">
    <property type="component" value="Chromosome B"/>
</dbReference>
<dbReference type="Gene3D" id="3.40.50.12780">
    <property type="entry name" value="N-terminal domain of ligase-like"/>
    <property type="match status" value="1"/>
</dbReference>
<evidence type="ECO:0000256" key="7">
    <source>
        <dbReference type="ARBA" id="ARBA00022842"/>
    </source>
</evidence>
<keyword evidence="9" id="KW-0503">Monooxygenase</keyword>
<feature type="domain" description="AMP-binding enzyme C-terminal" evidence="15">
    <location>
        <begin position="442"/>
        <end position="514"/>
    </location>
</feature>
<gene>
    <name evidence="16" type="primary">LUCI_1</name>
    <name evidence="16" type="ORF">Bhyg_05849</name>
</gene>
<reference evidence="16" key="1">
    <citation type="submission" date="2022-07" db="EMBL/GenBank/DDBJ databases">
        <authorList>
            <person name="Trinca V."/>
            <person name="Uliana J.V.C."/>
            <person name="Torres T.T."/>
            <person name="Ward R.J."/>
            <person name="Monesi N."/>
        </authorList>
    </citation>
    <scope>NUCLEOTIDE SEQUENCE</scope>
    <source>
        <strain evidence="16">HSMRA1968</strain>
        <tissue evidence="16">Whole embryos</tissue>
    </source>
</reference>
<dbReference type="GO" id="GO:0004497">
    <property type="term" value="F:monooxygenase activity"/>
    <property type="evidence" value="ECO:0007669"/>
    <property type="project" value="UniProtKB-KW"/>
</dbReference>
<dbReference type="GO" id="GO:0008218">
    <property type="term" value="P:bioluminescence"/>
    <property type="evidence" value="ECO:0007669"/>
    <property type="project" value="UniProtKB-KW"/>
</dbReference>
<dbReference type="Pfam" id="PF00501">
    <property type="entry name" value="AMP-binding"/>
    <property type="match status" value="1"/>
</dbReference>
<evidence type="ECO:0000256" key="3">
    <source>
        <dbReference type="ARBA" id="ARBA00006432"/>
    </source>
</evidence>
<dbReference type="InterPro" id="IPR025110">
    <property type="entry name" value="AMP-bd_C"/>
</dbReference>
<name>A0A9Q0N0F8_9DIPT</name>
<dbReference type="InterPro" id="IPR000873">
    <property type="entry name" value="AMP-dep_synth/lig_dom"/>
</dbReference>
<dbReference type="InterPro" id="IPR020845">
    <property type="entry name" value="AMP-binding_CS"/>
</dbReference>
<dbReference type="Gene3D" id="3.30.300.30">
    <property type="match status" value="1"/>
</dbReference>
<keyword evidence="8" id="KW-0560">Oxidoreductase</keyword>
<keyword evidence="6" id="KW-0547">Nucleotide-binding</keyword>
<comment type="subcellular location">
    <subcellularLocation>
        <location evidence="2">Peroxisome</location>
    </subcellularLocation>
</comment>
<proteinExistence type="inferred from homology"/>
<dbReference type="OrthoDB" id="10253869at2759"/>
<evidence type="ECO:0000259" key="14">
    <source>
        <dbReference type="Pfam" id="PF00501"/>
    </source>
</evidence>
<evidence type="ECO:0000313" key="17">
    <source>
        <dbReference type="Proteomes" id="UP001151699"/>
    </source>
</evidence>
<evidence type="ECO:0000256" key="8">
    <source>
        <dbReference type="ARBA" id="ARBA00023002"/>
    </source>
</evidence>
<dbReference type="EC" id="1.13.12.7" evidence="4"/>
<dbReference type="PANTHER" id="PTHR24096:SF423">
    <property type="entry name" value="GM05240P"/>
    <property type="match status" value="1"/>
</dbReference>
<evidence type="ECO:0000256" key="12">
    <source>
        <dbReference type="ARBA" id="ARBA00023262"/>
    </source>
</evidence>
<keyword evidence="11" id="KW-0455">Luminescence</keyword>
<dbReference type="FunFam" id="3.30.300.30:FF:000007">
    <property type="entry name" value="4-coumarate--CoA ligase 2"/>
    <property type="match status" value="1"/>
</dbReference>
<evidence type="ECO:0000256" key="5">
    <source>
        <dbReference type="ARBA" id="ARBA00019043"/>
    </source>
</evidence>
<organism evidence="16 17">
    <name type="scientific">Pseudolycoriella hygida</name>
    <dbReference type="NCBI Taxonomy" id="35572"/>
    <lineage>
        <taxon>Eukaryota</taxon>
        <taxon>Metazoa</taxon>
        <taxon>Ecdysozoa</taxon>
        <taxon>Arthropoda</taxon>
        <taxon>Hexapoda</taxon>
        <taxon>Insecta</taxon>
        <taxon>Pterygota</taxon>
        <taxon>Neoptera</taxon>
        <taxon>Endopterygota</taxon>
        <taxon>Diptera</taxon>
        <taxon>Nematocera</taxon>
        <taxon>Sciaroidea</taxon>
        <taxon>Sciaridae</taxon>
        <taxon>Pseudolycoriella</taxon>
    </lineage>
</organism>
<dbReference type="PROSITE" id="PS00455">
    <property type="entry name" value="AMP_BINDING"/>
    <property type="match status" value="1"/>
</dbReference>
<dbReference type="AlphaFoldDB" id="A0A9Q0N0F8"/>
<accession>A0A9Q0N0F8</accession>
<sequence>MSSHYERVLYGGEVTDSLEKAKSLGEFCYNRLRKLGDRVLLVDGITFEEITASRLLSQSIRVAECLKSDGIKKGDHIGICCENRVEVPCVMFGIFFIGATYVPLSPSYTERELLHACNLSKPRILFTSYQTVNKFKQFTQRKQFIEKIFIFGNECVDDQSFNLFLQNRNVPSNRRFFCPPQNMMENIALVFCSSGTTGDPKGVQLSQYSTWFSVMINVLKPMANDCRLTVTPWTHVFGCFSVVRAVLQGIKMVSLSRFDETIYLSCIERFKVTTLMVVPPLIVLLSKCERVHEYDTSSLKYAVSTAAPLSKQIVRGLESHLPHLKVRQYYGMSEGSIFISQTDTFCSPGSVGALRSGVYGKVVDLKSGAAVGPNIPGELLFKSPGIMKGYIGDCKSTEIIFDNDGWLHTGDIGYYDEKGEWFIVDRLKELIKYKGYQVPPAELEALILSHPYVKDVGVVGIPDNSAGELPMAFVVKHGNCTEKDIKEFVASQSSHAKRLYGGVRFVSEIPKNPSDIIPQTIE</sequence>
<dbReference type="Pfam" id="PF13193">
    <property type="entry name" value="AMP-binding_C"/>
    <property type="match status" value="1"/>
</dbReference>
<evidence type="ECO:0000256" key="13">
    <source>
        <dbReference type="ARBA" id="ARBA00048497"/>
    </source>
</evidence>
<dbReference type="PANTHER" id="PTHR24096">
    <property type="entry name" value="LONG-CHAIN-FATTY-ACID--COA LIGASE"/>
    <property type="match status" value="1"/>
</dbReference>
<keyword evidence="17" id="KW-1185">Reference proteome</keyword>
<comment type="similarity">
    <text evidence="3">Belongs to the ATP-dependent AMP-binding enzyme family.</text>
</comment>
<comment type="caution">
    <text evidence="16">The sequence shown here is derived from an EMBL/GenBank/DDBJ whole genome shotgun (WGS) entry which is preliminary data.</text>
</comment>
<dbReference type="InterPro" id="IPR045851">
    <property type="entry name" value="AMP-bd_C_sf"/>
</dbReference>